<name>A0AB34I5M1_ESCRO</name>
<sequence length="149" mass="15599">MSGVRISTFEFGGDTPHSVCGKAHQPFSDTTTNKIPLCFQQLEEKLKGQADYEEVKKELKLAHTAEESLGLGPCGLRASPLLLAASASRGPCHALGTPFCPQLHPDPSADPPSALPDGGDRRPRLPEPLPPNDSSGLGFSPPPAPVSPG</sequence>
<gene>
    <name evidence="2" type="ORF">J1605_016592</name>
</gene>
<organism evidence="2 3">
    <name type="scientific">Eschrichtius robustus</name>
    <name type="common">California gray whale</name>
    <name type="synonym">Eschrichtius gibbosus</name>
    <dbReference type="NCBI Taxonomy" id="9764"/>
    <lineage>
        <taxon>Eukaryota</taxon>
        <taxon>Metazoa</taxon>
        <taxon>Chordata</taxon>
        <taxon>Craniata</taxon>
        <taxon>Vertebrata</taxon>
        <taxon>Euteleostomi</taxon>
        <taxon>Mammalia</taxon>
        <taxon>Eutheria</taxon>
        <taxon>Laurasiatheria</taxon>
        <taxon>Artiodactyla</taxon>
        <taxon>Whippomorpha</taxon>
        <taxon>Cetacea</taxon>
        <taxon>Mysticeti</taxon>
        <taxon>Eschrichtiidae</taxon>
        <taxon>Eschrichtius</taxon>
    </lineage>
</organism>
<comment type="caution">
    <text evidence="2">The sequence shown here is derived from an EMBL/GenBank/DDBJ whole genome shotgun (WGS) entry which is preliminary data.</text>
</comment>
<evidence type="ECO:0000313" key="2">
    <source>
        <dbReference type="EMBL" id="KAJ8798789.1"/>
    </source>
</evidence>
<evidence type="ECO:0000313" key="3">
    <source>
        <dbReference type="Proteomes" id="UP001159641"/>
    </source>
</evidence>
<proteinExistence type="predicted"/>
<keyword evidence="3" id="KW-1185">Reference proteome</keyword>
<accession>A0AB34I5M1</accession>
<protein>
    <submittedName>
        <fullName evidence="2">Uncharacterized protein</fullName>
    </submittedName>
</protein>
<evidence type="ECO:0000256" key="1">
    <source>
        <dbReference type="SAM" id="MobiDB-lite"/>
    </source>
</evidence>
<dbReference type="AlphaFoldDB" id="A0AB34I5M1"/>
<dbReference type="EMBL" id="JAIQCJ010000020">
    <property type="protein sequence ID" value="KAJ8798789.1"/>
    <property type="molecule type" value="Genomic_DNA"/>
</dbReference>
<reference evidence="2 3" key="1">
    <citation type="submission" date="2022-11" db="EMBL/GenBank/DDBJ databases">
        <title>Whole genome sequence of Eschrichtius robustus ER-17-0199.</title>
        <authorList>
            <person name="Bruniche-Olsen A."/>
            <person name="Black A.N."/>
            <person name="Fields C.J."/>
            <person name="Walden K."/>
            <person name="Dewoody J.A."/>
        </authorList>
    </citation>
    <scope>NUCLEOTIDE SEQUENCE [LARGE SCALE GENOMIC DNA]</scope>
    <source>
        <strain evidence="2">ER-17-0199</strain>
        <tissue evidence="2">Blubber</tissue>
    </source>
</reference>
<dbReference type="Proteomes" id="UP001159641">
    <property type="component" value="Unassembled WGS sequence"/>
</dbReference>
<feature type="compositionally biased region" description="Pro residues" evidence="1">
    <location>
        <begin position="140"/>
        <end position="149"/>
    </location>
</feature>
<feature type="region of interest" description="Disordered" evidence="1">
    <location>
        <begin position="95"/>
        <end position="149"/>
    </location>
</feature>